<dbReference type="EMBL" id="CAJJDN010000027">
    <property type="protein sequence ID" value="CAD8070552.1"/>
    <property type="molecule type" value="Genomic_DNA"/>
</dbReference>
<dbReference type="AlphaFoldDB" id="A0A8S1LW83"/>
<organism evidence="2 3">
    <name type="scientific">Paramecium sonneborni</name>
    <dbReference type="NCBI Taxonomy" id="65129"/>
    <lineage>
        <taxon>Eukaryota</taxon>
        <taxon>Sar</taxon>
        <taxon>Alveolata</taxon>
        <taxon>Ciliophora</taxon>
        <taxon>Intramacronucleata</taxon>
        <taxon>Oligohymenophorea</taxon>
        <taxon>Peniculida</taxon>
        <taxon>Parameciidae</taxon>
        <taxon>Paramecium</taxon>
    </lineage>
</organism>
<accession>A0A8S1LW83</accession>
<protein>
    <submittedName>
        <fullName evidence="2">Uncharacterized protein</fullName>
    </submittedName>
</protein>
<gene>
    <name evidence="2" type="ORF">PSON_ATCC_30995.1.T0270052</name>
</gene>
<evidence type="ECO:0000313" key="2">
    <source>
        <dbReference type="EMBL" id="CAD8070552.1"/>
    </source>
</evidence>
<feature type="coiled-coil region" evidence="1">
    <location>
        <begin position="150"/>
        <end position="238"/>
    </location>
</feature>
<proteinExistence type="predicted"/>
<dbReference type="OrthoDB" id="302407at2759"/>
<evidence type="ECO:0000256" key="1">
    <source>
        <dbReference type="SAM" id="Coils"/>
    </source>
</evidence>
<name>A0A8S1LW83_9CILI</name>
<dbReference type="Proteomes" id="UP000692954">
    <property type="component" value="Unassembled WGS sequence"/>
</dbReference>
<keyword evidence="1" id="KW-0175">Coiled coil</keyword>
<comment type="caution">
    <text evidence="2">The sequence shown here is derived from an EMBL/GenBank/DDBJ whole genome shotgun (WGS) entry which is preliminary data.</text>
</comment>
<evidence type="ECO:0000313" key="3">
    <source>
        <dbReference type="Proteomes" id="UP000692954"/>
    </source>
</evidence>
<reference evidence="2" key="1">
    <citation type="submission" date="2021-01" db="EMBL/GenBank/DDBJ databases">
        <authorList>
            <consortium name="Genoscope - CEA"/>
            <person name="William W."/>
        </authorList>
    </citation>
    <scope>NUCLEOTIDE SEQUENCE</scope>
</reference>
<keyword evidence="3" id="KW-1185">Reference proteome</keyword>
<sequence>MLQSLSKLKLQVKAEIEILKMCLDKGKSTTMIQMIDKNKQRLEQDGKQLEFLLKRLEEGNQLTLNEKDKLDTLKLNISKVLIQNEKIYNSDEQFKELISKVPRIKDDQSQNQSFQQSRKDESSIQLKTAIKTIQQTNQEQQQPQEVYQQYQIVRNNVDNLISEISNLNLRVDNHKHNDLQQQIDKLKLENSKMQANFRLLKQDNTELFFINNDIKKMIQQIEIDNEEIIKSINVLREQSKPMSNPQSRLSNYYIPYDETKAQEADEIMNRLKQN</sequence>